<comment type="caution">
    <text evidence="2">The sequence shown here is derived from an EMBL/GenBank/DDBJ whole genome shotgun (WGS) entry which is preliminary data.</text>
</comment>
<dbReference type="Proteomes" id="UP000254258">
    <property type="component" value="Unassembled WGS sequence"/>
</dbReference>
<sequence length="59" mass="6222">MGTPNHVAVKLDGPLERFILNIHGTPDGRSITPAAQVTEPFATANNMSGTEEGDSLTLM</sequence>
<dbReference type="EMBL" id="QRBE01000002">
    <property type="protein sequence ID" value="RDS83581.1"/>
    <property type="molecule type" value="Genomic_DNA"/>
</dbReference>
<evidence type="ECO:0000256" key="1">
    <source>
        <dbReference type="SAM" id="MobiDB-lite"/>
    </source>
</evidence>
<dbReference type="RefSeq" id="WP_115494294.1">
    <property type="nucleotide sequence ID" value="NZ_QRBE01000002.1"/>
</dbReference>
<dbReference type="OrthoDB" id="10012088at2"/>
<name>A0A370X5R3_9GAMM</name>
<evidence type="ECO:0000313" key="2">
    <source>
        <dbReference type="EMBL" id="RDS83581.1"/>
    </source>
</evidence>
<proteinExistence type="predicted"/>
<feature type="region of interest" description="Disordered" evidence="1">
    <location>
        <begin position="39"/>
        <end position="59"/>
    </location>
</feature>
<accession>A0A370X5R3</accession>
<evidence type="ECO:0000313" key="3">
    <source>
        <dbReference type="Proteomes" id="UP000254258"/>
    </source>
</evidence>
<protein>
    <submittedName>
        <fullName evidence="2">Uncharacterized protein</fullName>
    </submittedName>
</protein>
<dbReference type="AlphaFoldDB" id="A0A370X5R3"/>
<reference evidence="2 3" key="1">
    <citation type="submission" date="2018-07" db="EMBL/GenBank/DDBJ databases">
        <title>Dyella monticola sp. nov. and Dyella psychrodurans sp. nov. isolated from monsoon evergreen broad-leaved forest soil of Dinghu Mountain, China.</title>
        <authorList>
            <person name="Gao Z."/>
            <person name="Qiu L."/>
        </authorList>
    </citation>
    <scope>NUCLEOTIDE SEQUENCE [LARGE SCALE GENOMIC DNA]</scope>
    <source>
        <strain evidence="2 3">4G-K06</strain>
    </source>
</reference>
<keyword evidence="3" id="KW-1185">Reference proteome</keyword>
<gene>
    <name evidence="2" type="ORF">DWU98_04385</name>
</gene>
<organism evidence="2 3">
    <name type="scientific">Dyella monticola</name>
    <dbReference type="NCBI Taxonomy" id="1927958"/>
    <lineage>
        <taxon>Bacteria</taxon>
        <taxon>Pseudomonadati</taxon>
        <taxon>Pseudomonadota</taxon>
        <taxon>Gammaproteobacteria</taxon>
        <taxon>Lysobacterales</taxon>
        <taxon>Rhodanobacteraceae</taxon>
        <taxon>Dyella</taxon>
    </lineage>
</organism>